<reference evidence="3" key="1">
    <citation type="submission" date="2025-08" db="UniProtKB">
        <authorList>
            <consortium name="RefSeq"/>
        </authorList>
    </citation>
    <scope>IDENTIFICATION</scope>
</reference>
<gene>
    <name evidence="3" type="primary">LOC136078825</name>
</gene>
<name>A0ABM4BNM8_HYDVU</name>
<evidence type="ECO:0000259" key="1">
    <source>
        <dbReference type="Pfam" id="PF21530"/>
    </source>
</evidence>
<keyword evidence="2" id="KW-1185">Reference proteome</keyword>
<dbReference type="GeneID" id="136078825"/>
<dbReference type="Gene3D" id="2.30.30.940">
    <property type="match status" value="1"/>
</dbReference>
<dbReference type="RefSeq" id="XP_065650712.1">
    <property type="nucleotide sequence ID" value="XM_065794640.1"/>
</dbReference>
<accession>A0ABM4BNM8</accession>
<dbReference type="InterPro" id="IPR049163">
    <property type="entry name" value="Pif1-like_2B_dom"/>
</dbReference>
<dbReference type="PANTHER" id="PTHR23274:SF11">
    <property type="entry name" value="ATP-DEPENDENT DNA HELICASE PIF1"/>
    <property type="match status" value="1"/>
</dbReference>
<sequence length="196" mass="22540">MNKDQEKAYIASLNNENNFKLDEKWAFKTPQSVTLKKGVPVICVRNIPELSIVNGTQGVVKSVNQERVVMTVNEQPIVITLQTEMLYDSKRNVMAECKGMPLVVAYALTFHKVQGLTLLKVVIHLNRPEFTWHLFYVALSRAQTRKSVYIIAQQSFFQTFLNNIKINPSVVSFHLNLTKRLSEENKLCNKRIKLDM</sequence>
<dbReference type="CDD" id="cd18809">
    <property type="entry name" value="SF1_C_RecD"/>
    <property type="match status" value="1"/>
</dbReference>
<dbReference type="SUPFAM" id="SSF52540">
    <property type="entry name" value="P-loop containing nucleoside triphosphate hydrolases"/>
    <property type="match status" value="1"/>
</dbReference>
<dbReference type="PANTHER" id="PTHR23274">
    <property type="entry name" value="DNA HELICASE-RELATED"/>
    <property type="match status" value="1"/>
</dbReference>
<organism evidence="2 3">
    <name type="scientific">Hydra vulgaris</name>
    <name type="common">Hydra</name>
    <name type="synonym">Hydra attenuata</name>
    <dbReference type="NCBI Taxonomy" id="6087"/>
    <lineage>
        <taxon>Eukaryota</taxon>
        <taxon>Metazoa</taxon>
        <taxon>Cnidaria</taxon>
        <taxon>Hydrozoa</taxon>
        <taxon>Hydroidolina</taxon>
        <taxon>Anthoathecata</taxon>
        <taxon>Aplanulata</taxon>
        <taxon>Hydridae</taxon>
        <taxon>Hydra</taxon>
    </lineage>
</organism>
<dbReference type="Gene3D" id="3.40.50.300">
    <property type="entry name" value="P-loop containing nucleotide triphosphate hydrolases"/>
    <property type="match status" value="1"/>
</dbReference>
<evidence type="ECO:0000313" key="2">
    <source>
        <dbReference type="Proteomes" id="UP001652625"/>
    </source>
</evidence>
<evidence type="ECO:0000313" key="3">
    <source>
        <dbReference type="RefSeq" id="XP_065650712.1"/>
    </source>
</evidence>
<dbReference type="Proteomes" id="UP001652625">
    <property type="component" value="Chromosome 03"/>
</dbReference>
<dbReference type="InterPro" id="IPR027417">
    <property type="entry name" value="P-loop_NTPase"/>
</dbReference>
<dbReference type="Pfam" id="PF21530">
    <property type="entry name" value="Pif1_2B_dom"/>
    <property type="match status" value="1"/>
</dbReference>
<proteinExistence type="predicted"/>
<protein>
    <submittedName>
        <fullName evidence="3">ATP-dependent DNA helicase pif1-like</fullName>
    </submittedName>
</protein>
<feature type="domain" description="DNA helicase Pif1-like 2B" evidence="1">
    <location>
        <begin position="30"/>
        <end position="60"/>
    </location>
</feature>